<dbReference type="Gene3D" id="3.40.50.2020">
    <property type="match status" value="1"/>
</dbReference>
<dbReference type="Pfam" id="PF12710">
    <property type="entry name" value="HAD"/>
    <property type="match status" value="1"/>
</dbReference>
<keyword evidence="2" id="KW-0328">Glycosyltransferase</keyword>
<dbReference type="GO" id="GO:0036424">
    <property type="term" value="F:L-phosphoserine phosphatase activity"/>
    <property type="evidence" value="ECO:0007669"/>
    <property type="project" value="TreeGrafter"/>
</dbReference>
<dbReference type="PANTHER" id="PTHR43344">
    <property type="entry name" value="PHOSPHOSERINE PHOSPHATASE"/>
    <property type="match status" value="1"/>
</dbReference>
<dbReference type="GO" id="GO:0005737">
    <property type="term" value="C:cytoplasm"/>
    <property type="evidence" value="ECO:0007669"/>
    <property type="project" value="TreeGrafter"/>
</dbReference>
<accession>A0AA40DPD3</accession>
<dbReference type="Gene3D" id="3.40.50.300">
    <property type="entry name" value="P-loop containing nucleotide triphosphate hydrolases"/>
    <property type="match status" value="1"/>
</dbReference>
<dbReference type="InterPro" id="IPR027417">
    <property type="entry name" value="P-loop_NTPase"/>
</dbReference>
<proteinExistence type="predicted"/>
<dbReference type="CDD" id="cd06223">
    <property type="entry name" value="PRTases_typeI"/>
    <property type="match status" value="1"/>
</dbReference>
<evidence type="ECO:0000259" key="1">
    <source>
        <dbReference type="Pfam" id="PF14681"/>
    </source>
</evidence>
<dbReference type="InterPro" id="IPR029057">
    <property type="entry name" value="PRTase-like"/>
</dbReference>
<evidence type="ECO:0000313" key="3">
    <source>
        <dbReference type="Proteomes" id="UP001172102"/>
    </source>
</evidence>
<reference evidence="2" key="1">
    <citation type="submission" date="2023-06" db="EMBL/GenBank/DDBJ databases">
        <title>Genome-scale phylogeny and comparative genomics of the fungal order Sordariales.</title>
        <authorList>
            <consortium name="Lawrence Berkeley National Laboratory"/>
            <person name="Hensen N."/>
            <person name="Bonometti L."/>
            <person name="Westerberg I."/>
            <person name="Brannstrom I.O."/>
            <person name="Guillou S."/>
            <person name="Cros-Aarteil S."/>
            <person name="Calhoun S."/>
            <person name="Haridas S."/>
            <person name="Kuo A."/>
            <person name="Mondo S."/>
            <person name="Pangilinan J."/>
            <person name="Riley R."/>
            <person name="Labutti K."/>
            <person name="Andreopoulos B."/>
            <person name="Lipzen A."/>
            <person name="Chen C."/>
            <person name="Yanf M."/>
            <person name="Daum C."/>
            <person name="Ng V."/>
            <person name="Clum A."/>
            <person name="Steindorff A."/>
            <person name="Ohm R."/>
            <person name="Martin F."/>
            <person name="Silar P."/>
            <person name="Natvig D."/>
            <person name="Lalanne C."/>
            <person name="Gautier V."/>
            <person name="Ament-Velasquez S.L."/>
            <person name="Kruys A."/>
            <person name="Hutchinson M.I."/>
            <person name="Powell A.J."/>
            <person name="Barry K."/>
            <person name="Miller A.N."/>
            <person name="Grigoriev I.V."/>
            <person name="Debuchy R."/>
            <person name="Gladieux P."/>
            <person name="Thoren M.H."/>
            <person name="Johannesson H."/>
        </authorList>
    </citation>
    <scope>NUCLEOTIDE SEQUENCE</scope>
    <source>
        <strain evidence="2">SMH4607-1</strain>
    </source>
</reference>
<keyword evidence="3" id="KW-1185">Reference proteome</keyword>
<dbReference type="AlphaFoldDB" id="A0AA40DPD3"/>
<dbReference type="InterPro" id="IPR023214">
    <property type="entry name" value="HAD_sf"/>
</dbReference>
<name>A0AA40DPD3_9PEZI</name>
<dbReference type="Gene3D" id="3.40.50.1000">
    <property type="entry name" value="HAD superfamily/HAD-like"/>
    <property type="match status" value="1"/>
</dbReference>
<dbReference type="GO" id="GO:0006564">
    <property type="term" value="P:L-serine biosynthetic process"/>
    <property type="evidence" value="ECO:0007669"/>
    <property type="project" value="TreeGrafter"/>
</dbReference>
<organism evidence="2 3">
    <name type="scientific">Lasiosphaeris hirsuta</name>
    <dbReference type="NCBI Taxonomy" id="260670"/>
    <lineage>
        <taxon>Eukaryota</taxon>
        <taxon>Fungi</taxon>
        <taxon>Dikarya</taxon>
        <taxon>Ascomycota</taxon>
        <taxon>Pezizomycotina</taxon>
        <taxon>Sordariomycetes</taxon>
        <taxon>Sordariomycetidae</taxon>
        <taxon>Sordariales</taxon>
        <taxon>Lasiosphaeriaceae</taxon>
        <taxon>Lasiosphaeris</taxon>
    </lineage>
</organism>
<dbReference type="PANTHER" id="PTHR43344:SF20">
    <property type="entry name" value="URACIL PHOSPHORIBOSYLTRANSFERASE"/>
    <property type="match status" value="1"/>
</dbReference>
<comment type="caution">
    <text evidence="2">The sequence shown here is derived from an EMBL/GenBank/DDBJ whole genome shotgun (WGS) entry which is preliminary data.</text>
</comment>
<dbReference type="InterPro" id="IPR050582">
    <property type="entry name" value="HAD-like_SerB"/>
</dbReference>
<keyword evidence="2" id="KW-0808">Transferase</keyword>
<dbReference type="Pfam" id="PF13207">
    <property type="entry name" value="AAA_17"/>
    <property type="match status" value="1"/>
</dbReference>
<dbReference type="GO" id="GO:0000287">
    <property type="term" value="F:magnesium ion binding"/>
    <property type="evidence" value="ECO:0007669"/>
    <property type="project" value="TreeGrafter"/>
</dbReference>
<feature type="domain" description="Phosphoribosyltransferase" evidence="1">
    <location>
        <begin position="461"/>
        <end position="658"/>
    </location>
</feature>
<dbReference type="EMBL" id="JAUKUA010000005">
    <property type="protein sequence ID" value="KAK0710675.1"/>
    <property type="molecule type" value="Genomic_DNA"/>
</dbReference>
<dbReference type="Pfam" id="PF14681">
    <property type="entry name" value="UPRTase"/>
    <property type="match status" value="1"/>
</dbReference>
<evidence type="ECO:0000313" key="2">
    <source>
        <dbReference type="EMBL" id="KAK0710675.1"/>
    </source>
</evidence>
<dbReference type="GO" id="GO:0016757">
    <property type="term" value="F:glycosyltransferase activity"/>
    <property type="evidence" value="ECO:0007669"/>
    <property type="project" value="UniProtKB-KW"/>
</dbReference>
<dbReference type="InterPro" id="IPR000836">
    <property type="entry name" value="PRTase_dom"/>
</dbReference>
<dbReference type="InterPro" id="IPR036412">
    <property type="entry name" value="HAD-like_sf"/>
</dbReference>
<protein>
    <submittedName>
        <fullName evidence="2">Uracil phosphoribosyltransferase-domain-containing protein</fullName>
    </submittedName>
</protein>
<dbReference type="SUPFAM" id="SSF52540">
    <property type="entry name" value="P-loop containing nucleoside triphosphate hydrolases"/>
    <property type="match status" value="1"/>
</dbReference>
<sequence length="662" mass="72511">MSTPSKKTVIGIYGIPGSGKSFLMQQLEQKLESSARFVFYEGSAVIASILAIDKIATECGPGQAAVVAGHFIFWSENGEEGTRVCTQSDLKAFTHIIYLNVKPELVLERRKTDSTRNRPEVSLEHIRRWQKTEMAELRELCWHNNILFTSTSLPPTQLQQRVESLLASFLDDTQERNLSAAEEKLDGFMNSHKELETALVFDGDRSLSALDTGAVFWGHVWQTTAPDTHGKIDIPDPLKAVFSSPLGYSYNAFRQSMLLYEEAAELDSEAFHLIYQVIAHAAYQAVHPELLGLLKLAGTCKHRVTVFVVTCGLQKIWNLVMQKCGLERSVKVIGSEDSPSGLIVTAEVKAALVSRLREKYGLYVWAFGDSPLDLPMMKAACQAMVMVGDEKLRSKTMDQALAATIERGELPSVAQLLLPPSSPPRLDTTKLPAIDITHRDTIATILRRPRELIERNTHHATSRSAAKLLMTPTRDATVAGPALREAHRRVGWYLATEMVADVISIEEYAIPHVQGYQTTGHRLRGEPQTLIIALMRGGEPLALGVNDAFPTAMFLHAKEAGELRAGHLAGRETVVLVDSVVNSGKSVVEFVQRVRALGSGVRVVVVAGVVQAGAISPGSVLGRLLVDDGNLGLVALRLSDNKFTGRGGTDTGNRLFNTTHLD</sequence>
<dbReference type="Proteomes" id="UP001172102">
    <property type="component" value="Unassembled WGS sequence"/>
</dbReference>
<dbReference type="SUPFAM" id="SSF56784">
    <property type="entry name" value="HAD-like"/>
    <property type="match status" value="1"/>
</dbReference>
<dbReference type="SUPFAM" id="SSF53271">
    <property type="entry name" value="PRTase-like"/>
    <property type="match status" value="1"/>
</dbReference>
<gene>
    <name evidence="2" type="ORF">B0H67DRAFT_667483</name>
</gene>